<organism evidence="2">
    <name type="scientific">viral metagenome</name>
    <dbReference type="NCBI Taxonomy" id="1070528"/>
    <lineage>
        <taxon>unclassified sequences</taxon>
        <taxon>metagenomes</taxon>
        <taxon>organismal metagenomes</taxon>
    </lineage>
</organism>
<reference evidence="2" key="1">
    <citation type="submission" date="2020-03" db="EMBL/GenBank/DDBJ databases">
        <title>The deep terrestrial virosphere.</title>
        <authorList>
            <person name="Holmfeldt K."/>
            <person name="Nilsson E."/>
            <person name="Simone D."/>
            <person name="Lopez-Fernandez M."/>
            <person name="Wu X."/>
            <person name="de Brujin I."/>
            <person name="Lundin D."/>
            <person name="Andersson A."/>
            <person name="Bertilsson S."/>
            <person name="Dopson M."/>
        </authorList>
    </citation>
    <scope>NUCLEOTIDE SEQUENCE</scope>
    <source>
        <strain evidence="1">MM171A00522</strain>
        <strain evidence="2">MM171B00386</strain>
    </source>
</reference>
<dbReference type="EMBL" id="MT143878">
    <property type="protein sequence ID" value="QJB04280.1"/>
    <property type="molecule type" value="Genomic_DNA"/>
</dbReference>
<sequence>MEGFRESVGLAFGRQDRLNRSMMLSIIDTEFVKGLRDIEDLKEVRALINDVVLEIGDTKAEDLRKLYINKLKTKLPDIQKTILDRLLMEI</sequence>
<dbReference type="EMBL" id="MT143690">
    <property type="protein sequence ID" value="QJB00345.1"/>
    <property type="molecule type" value="Genomic_DNA"/>
</dbReference>
<accession>A0A6M3ME00</accession>
<dbReference type="AlphaFoldDB" id="A0A6M3ME00"/>
<protein>
    <submittedName>
        <fullName evidence="2">Uncharacterized protein</fullName>
    </submittedName>
</protein>
<evidence type="ECO:0000313" key="1">
    <source>
        <dbReference type="EMBL" id="QJB00345.1"/>
    </source>
</evidence>
<gene>
    <name evidence="1" type="ORF">MM171A00522_0009</name>
    <name evidence="2" type="ORF">MM171B00386_0017</name>
</gene>
<name>A0A6M3ME00_9ZZZZ</name>
<proteinExistence type="predicted"/>
<evidence type="ECO:0000313" key="2">
    <source>
        <dbReference type="EMBL" id="QJB04280.1"/>
    </source>
</evidence>